<gene>
    <name evidence="3" type="ORF">WJ0W_001462</name>
</gene>
<keyword evidence="1" id="KW-0472">Membrane</keyword>
<accession>A0ABM9FYY4</accession>
<feature type="domain" description="KAP NTPase" evidence="2">
    <location>
        <begin position="186"/>
        <end position="452"/>
    </location>
</feature>
<dbReference type="Gene3D" id="3.40.50.300">
    <property type="entry name" value="P-loop containing nucleotide triphosphate hydrolases"/>
    <property type="match status" value="1"/>
</dbReference>
<keyword evidence="1" id="KW-1133">Transmembrane helix</keyword>
<proteinExistence type="predicted"/>
<dbReference type="InterPro" id="IPR011646">
    <property type="entry name" value="KAP_P-loop"/>
</dbReference>
<sequence>MLETNHKREFMKINYYLLCKLFLFGAVLAEIVLGCIEVIFSFYSSSIHHQMEAWFWMMGALYVPILAACLLKRKREVWRNARFIMRSRRTDLLIVFAAGVLSMFFIGGIGIGYLRNWVGALAWPQMTVLFSLPLAFFAAIKVRGRQMKRMTRSTRDSSFISDQEGRTREDDAFEFFELAVRFAERVYNQGSPESLVFGIDAPWGTGKSTFVNLCKEHWDQHYNDKIIVYPFDPLRFENSDNLMEKFTDGLLKVIKENLFAPELETLMAKYIKLISDSKLSFSLMGFHFGLPFDKSSIDNIFERLGMVLRSIDKKIVIVVDDLDRLTFSNIKEILFVVKKSFLLPNLSYVLCYDTENLTALEQQKLDTEKMNEFLEKFINIKTSLYIDHKLLLKYFTENTDKSLARNLLSNPELVAKAVEGLKDIFHSKEFDLYIPFIGDARKLKRLINTMLLLELEQLDFSNSDFDKHDLIHLLIIYIHYPNIFRKIYNTEAQGKRGFFSLIRKYDDDYPADDDSDSEDDVYKNSTKYTAYLEGLTEHQRFILNKVFDAKQRLGSARHISQEQFTSYACFNGSKWSPGGRNLEQYLNLIIRVSRPAPTQQYKFYVNLKNEMLHRTSITEVLQREEFAFTSGEANHEKIWRILINSPHSEYTPEKAKEIISYALNSLPQYSSLEIPKMNVGFRSFTLIFFIAKLLDKIGWTDGEGQHWNNSDRNVVQIAEWIFGEKRHRHDGVLENLAKRERGLLGLRDLLIFRLCCCADRGGDMFNLSRALSKHGGPHNPTEGTVTEIVIGEMREISQYIFQVFKNRYMDKQINLFDEVMGLTAEEICGRSYGYLASQMTAADLRHKLQSWKSKLLNFMIYQLGSTIYSSGIPCGYYNIEGDRDGQGINKSMNNYLFHTCFSPKVNEKGFDYFMYYLFINFETTFGHTKHRVPRLEGFLKVLDKERIKSYWKEYRDRIKERQQWSWDDQLLRGEDEALYARHLEEAYKVLDDLLQEDDRPANVYET</sequence>
<dbReference type="SUPFAM" id="SSF52540">
    <property type="entry name" value="P-loop containing nucleoside triphosphate hydrolases"/>
    <property type="match status" value="1"/>
</dbReference>
<name>A0ABM9FYY4_9BACL</name>
<feature type="transmembrane region" description="Helical" evidence="1">
    <location>
        <begin position="54"/>
        <end position="71"/>
    </location>
</feature>
<evidence type="ECO:0000313" key="4">
    <source>
        <dbReference type="Proteomes" id="UP001154322"/>
    </source>
</evidence>
<evidence type="ECO:0000259" key="2">
    <source>
        <dbReference type="Pfam" id="PF07693"/>
    </source>
</evidence>
<comment type="caution">
    <text evidence="3">The sequence shown here is derived from an EMBL/GenBank/DDBJ whole genome shotgun (WGS) entry which is preliminary data.</text>
</comment>
<keyword evidence="1" id="KW-0812">Transmembrane</keyword>
<feature type="transmembrane region" description="Helical" evidence="1">
    <location>
        <begin position="92"/>
        <end position="114"/>
    </location>
</feature>
<evidence type="ECO:0000313" key="3">
    <source>
        <dbReference type="EMBL" id="CAH8244224.1"/>
    </source>
</evidence>
<dbReference type="InterPro" id="IPR027417">
    <property type="entry name" value="P-loop_NTPase"/>
</dbReference>
<dbReference type="RefSeq" id="WP_261944680.1">
    <property type="nucleotide sequence ID" value="NZ_AP031286.1"/>
</dbReference>
<feature type="transmembrane region" description="Helical" evidence="1">
    <location>
        <begin position="21"/>
        <end position="42"/>
    </location>
</feature>
<evidence type="ECO:0000256" key="1">
    <source>
        <dbReference type="SAM" id="Phobius"/>
    </source>
</evidence>
<reference evidence="3" key="1">
    <citation type="submission" date="2022-06" db="EMBL/GenBank/DDBJ databases">
        <authorList>
            <person name="Dietemann V."/>
            <person name="Ory F."/>
            <person name="Dainat B."/>
            <person name="Oberhansli S."/>
        </authorList>
    </citation>
    <scope>NUCLEOTIDE SEQUENCE</scope>
    <source>
        <strain evidence="3">Ena-SAMPLE-TAB-26-04-2022-14:26:32:270-5432</strain>
    </source>
</reference>
<protein>
    <submittedName>
        <fullName evidence="3">KAP family NTPase</fullName>
    </submittedName>
</protein>
<keyword evidence="4" id="KW-1185">Reference proteome</keyword>
<dbReference type="EMBL" id="CALYLO010000001">
    <property type="protein sequence ID" value="CAH8244224.1"/>
    <property type="molecule type" value="Genomic_DNA"/>
</dbReference>
<dbReference type="Pfam" id="PF07693">
    <property type="entry name" value="KAP_NTPase"/>
    <property type="match status" value="1"/>
</dbReference>
<organism evidence="3 4">
    <name type="scientific">Paenibacillus melissococcoides</name>
    <dbReference type="NCBI Taxonomy" id="2912268"/>
    <lineage>
        <taxon>Bacteria</taxon>
        <taxon>Bacillati</taxon>
        <taxon>Bacillota</taxon>
        <taxon>Bacilli</taxon>
        <taxon>Bacillales</taxon>
        <taxon>Paenibacillaceae</taxon>
        <taxon>Paenibacillus</taxon>
    </lineage>
</organism>
<dbReference type="Proteomes" id="UP001154322">
    <property type="component" value="Unassembled WGS sequence"/>
</dbReference>